<dbReference type="InterPro" id="IPR038063">
    <property type="entry name" value="Transpep_catalytic_dom"/>
</dbReference>
<keyword evidence="6 7" id="KW-0961">Cell wall biogenesis/degradation</keyword>
<dbReference type="GO" id="GO:0016740">
    <property type="term" value="F:transferase activity"/>
    <property type="evidence" value="ECO:0007669"/>
    <property type="project" value="UniProtKB-KW"/>
</dbReference>
<dbReference type="Pfam" id="PF03734">
    <property type="entry name" value="YkuD"/>
    <property type="match status" value="1"/>
</dbReference>
<keyword evidence="4 7" id="KW-0133">Cell shape</keyword>
<dbReference type="InterPro" id="IPR005490">
    <property type="entry name" value="LD_TPept_cat_dom"/>
</dbReference>
<evidence type="ECO:0000313" key="10">
    <source>
        <dbReference type="EMBL" id="MBB5715302.1"/>
    </source>
</evidence>
<dbReference type="GO" id="GO:0018104">
    <property type="term" value="P:peptidoglycan-protein cross-linking"/>
    <property type="evidence" value="ECO:0007669"/>
    <property type="project" value="TreeGrafter"/>
</dbReference>
<keyword evidence="8" id="KW-1133">Transmembrane helix</keyword>
<evidence type="ECO:0000256" key="4">
    <source>
        <dbReference type="ARBA" id="ARBA00022960"/>
    </source>
</evidence>
<evidence type="ECO:0000256" key="7">
    <source>
        <dbReference type="PROSITE-ProRule" id="PRU01373"/>
    </source>
</evidence>
<sequence>MSATPALWTARVILASALGIGIAVVAASRHRDAPPAIAATLAPPVAEPVSPVRQKPAPTPSPAPEAYAIKRILDTGGPIKYGAWFWNDKEVPAGRVVVTVDLEANVLSVFRAGYEVGTAAVIYGADSKPTPTGVYPVIGKDADHVSNLYDAPMPYMLRLTNDGISIHGSKVAFDAATHGCIGIPTPFARKLFGLVKLGDQVIVTRGEKLDLGQSVTAAKRT</sequence>
<dbReference type="UniPathway" id="UPA00219"/>
<name>A0A7W9BDM0_9SPHN</name>
<dbReference type="PANTHER" id="PTHR30582:SF2">
    <property type="entry name" value="L,D-TRANSPEPTIDASE YCIB-RELATED"/>
    <property type="match status" value="1"/>
</dbReference>
<accession>A0A7W9BDM0</accession>
<feature type="transmembrane region" description="Helical" evidence="8">
    <location>
        <begin position="6"/>
        <end position="27"/>
    </location>
</feature>
<dbReference type="CDD" id="cd16913">
    <property type="entry name" value="YkuD_like"/>
    <property type="match status" value="1"/>
</dbReference>
<evidence type="ECO:0000256" key="6">
    <source>
        <dbReference type="ARBA" id="ARBA00023316"/>
    </source>
</evidence>
<evidence type="ECO:0000256" key="3">
    <source>
        <dbReference type="ARBA" id="ARBA00022679"/>
    </source>
</evidence>
<comment type="similarity">
    <text evidence="2">Belongs to the YkuD family.</text>
</comment>
<reference evidence="10 11" key="1">
    <citation type="submission" date="2020-08" db="EMBL/GenBank/DDBJ databases">
        <title>Genomic Encyclopedia of Type Strains, Phase IV (KMG-IV): sequencing the most valuable type-strain genomes for metagenomic binning, comparative biology and taxonomic classification.</title>
        <authorList>
            <person name="Goeker M."/>
        </authorList>
    </citation>
    <scope>NUCLEOTIDE SEQUENCE [LARGE SCALE GENOMIC DNA]</scope>
    <source>
        <strain evidence="10 11">DSM 100044</strain>
    </source>
</reference>
<keyword evidence="5 7" id="KW-0573">Peptidoglycan synthesis</keyword>
<evidence type="ECO:0000256" key="2">
    <source>
        <dbReference type="ARBA" id="ARBA00005992"/>
    </source>
</evidence>
<dbReference type="PANTHER" id="PTHR30582">
    <property type="entry name" value="L,D-TRANSPEPTIDASE"/>
    <property type="match status" value="1"/>
</dbReference>
<dbReference type="GO" id="GO:0071555">
    <property type="term" value="P:cell wall organization"/>
    <property type="evidence" value="ECO:0007669"/>
    <property type="project" value="UniProtKB-UniRule"/>
</dbReference>
<keyword evidence="3" id="KW-0808">Transferase</keyword>
<organism evidence="10 11">
    <name type="scientific">Sphingomonas aerophila</name>
    <dbReference type="NCBI Taxonomy" id="1344948"/>
    <lineage>
        <taxon>Bacteria</taxon>
        <taxon>Pseudomonadati</taxon>
        <taxon>Pseudomonadota</taxon>
        <taxon>Alphaproteobacteria</taxon>
        <taxon>Sphingomonadales</taxon>
        <taxon>Sphingomonadaceae</taxon>
        <taxon>Sphingomonas</taxon>
    </lineage>
</organism>
<dbReference type="RefSeq" id="WP_184057512.1">
    <property type="nucleotide sequence ID" value="NZ_JACIJK010000006.1"/>
</dbReference>
<keyword evidence="10" id="KW-0449">Lipoprotein</keyword>
<dbReference type="GO" id="GO:0008360">
    <property type="term" value="P:regulation of cell shape"/>
    <property type="evidence" value="ECO:0007669"/>
    <property type="project" value="UniProtKB-UniRule"/>
</dbReference>
<dbReference type="Proteomes" id="UP000546200">
    <property type="component" value="Unassembled WGS sequence"/>
</dbReference>
<feature type="domain" description="L,D-TPase catalytic" evidence="9">
    <location>
        <begin position="96"/>
        <end position="204"/>
    </location>
</feature>
<dbReference type="EMBL" id="JACIJK010000006">
    <property type="protein sequence ID" value="MBB5715302.1"/>
    <property type="molecule type" value="Genomic_DNA"/>
</dbReference>
<keyword evidence="11" id="KW-1185">Reference proteome</keyword>
<proteinExistence type="inferred from homology"/>
<dbReference type="PROSITE" id="PS52029">
    <property type="entry name" value="LD_TPASE"/>
    <property type="match status" value="1"/>
</dbReference>
<dbReference type="AlphaFoldDB" id="A0A7W9BDM0"/>
<evidence type="ECO:0000313" key="11">
    <source>
        <dbReference type="Proteomes" id="UP000546200"/>
    </source>
</evidence>
<comment type="pathway">
    <text evidence="1 7">Cell wall biogenesis; peptidoglycan biosynthesis.</text>
</comment>
<evidence type="ECO:0000256" key="8">
    <source>
        <dbReference type="SAM" id="Phobius"/>
    </source>
</evidence>
<keyword evidence="8" id="KW-0812">Transmembrane</keyword>
<dbReference type="GO" id="GO:0005576">
    <property type="term" value="C:extracellular region"/>
    <property type="evidence" value="ECO:0007669"/>
    <property type="project" value="TreeGrafter"/>
</dbReference>
<gene>
    <name evidence="10" type="ORF">FHS94_002148</name>
</gene>
<feature type="active site" description="Nucleophile" evidence="7">
    <location>
        <position position="180"/>
    </location>
</feature>
<dbReference type="InterPro" id="IPR050979">
    <property type="entry name" value="LD-transpeptidase"/>
</dbReference>
<dbReference type="GO" id="GO:0071972">
    <property type="term" value="F:peptidoglycan L,D-transpeptidase activity"/>
    <property type="evidence" value="ECO:0007669"/>
    <property type="project" value="TreeGrafter"/>
</dbReference>
<feature type="active site" description="Proton donor/acceptor" evidence="7">
    <location>
        <position position="167"/>
    </location>
</feature>
<keyword evidence="8" id="KW-0472">Membrane</keyword>
<dbReference type="SUPFAM" id="SSF141523">
    <property type="entry name" value="L,D-transpeptidase catalytic domain-like"/>
    <property type="match status" value="1"/>
</dbReference>
<evidence type="ECO:0000256" key="5">
    <source>
        <dbReference type="ARBA" id="ARBA00022984"/>
    </source>
</evidence>
<protein>
    <submittedName>
        <fullName evidence="10">Lipoprotein-anchoring transpeptidase ErfK/SrfK</fullName>
    </submittedName>
</protein>
<evidence type="ECO:0000259" key="9">
    <source>
        <dbReference type="PROSITE" id="PS52029"/>
    </source>
</evidence>
<dbReference type="Gene3D" id="2.40.440.10">
    <property type="entry name" value="L,D-transpeptidase catalytic domain-like"/>
    <property type="match status" value="1"/>
</dbReference>
<comment type="caution">
    <text evidence="10">The sequence shown here is derived from an EMBL/GenBank/DDBJ whole genome shotgun (WGS) entry which is preliminary data.</text>
</comment>
<evidence type="ECO:0000256" key="1">
    <source>
        <dbReference type="ARBA" id="ARBA00004752"/>
    </source>
</evidence>